<feature type="compositionally biased region" description="Polar residues" evidence="1">
    <location>
        <begin position="19"/>
        <end position="31"/>
    </location>
</feature>
<accession>A0A9N8VP67</accession>
<dbReference type="EMBL" id="CAJVQA010000194">
    <property type="protein sequence ID" value="CAG8461491.1"/>
    <property type="molecule type" value="Genomic_DNA"/>
</dbReference>
<sequence>MPSKNTKPVPQHILDANSAPENSENETSCEKTNQLAYNKQSDDEFDEFDNKEFDPNQISIYQATSIAESTEIEVSKEIVAVKKRRTEELDPKKLFYENVYFLVKNYKRKQKKLTEKNKLTAYEY</sequence>
<feature type="region of interest" description="Disordered" evidence="1">
    <location>
        <begin position="1"/>
        <end position="31"/>
    </location>
</feature>
<evidence type="ECO:0000256" key="1">
    <source>
        <dbReference type="SAM" id="MobiDB-lite"/>
    </source>
</evidence>
<gene>
    <name evidence="2" type="ORF">CPELLU_LOCUS643</name>
</gene>
<name>A0A9N8VP67_9GLOM</name>
<keyword evidence="3" id="KW-1185">Reference proteome</keyword>
<reference evidence="2" key="1">
    <citation type="submission" date="2021-06" db="EMBL/GenBank/DDBJ databases">
        <authorList>
            <person name="Kallberg Y."/>
            <person name="Tangrot J."/>
            <person name="Rosling A."/>
        </authorList>
    </citation>
    <scope>NUCLEOTIDE SEQUENCE</scope>
    <source>
        <strain evidence="2">FL966</strain>
    </source>
</reference>
<dbReference type="Proteomes" id="UP000789759">
    <property type="component" value="Unassembled WGS sequence"/>
</dbReference>
<organism evidence="2 3">
    <name type="scientific">Cetraspora pellucida</name>
    <dbReference type="NCBI Taxonomy" id="1433469"/>
    <lineage>
        <taxon>Eukaryota</taxon>
        <taxon>Fungi</taxon>
        <taxon>Fungi incertae sedis</taxon>
        <taxon>Mucoromycota</taxon>
        <taxon>Glomeromycotina</taxon>
        <taxon>Glomeromycetes</taxon>
        <taxon>Diversisporales</taxon>
        <taxon>Gigasporaceae</taxon>
        <taxon>Cetraspora</taxon>
    </lineage>
</organism>
<comment type="caution">
    <text evidence="2">The sequence shown here is derived from an EMBL/GenBank/DDBJ whole genome shotgun (WGS) entry which is preliminary data.</text>
</comment>
<evidence type="ECO:0000313" key="3">
    <source>
        <dbReference type="Proteomes" id="UP000789759"/>
    </source>
</evidence>
<evidence type="ECO:0000313" key="2">
    <source>
        <dbReference type="EMBL" id="CAG8461491.1"/>
    </source>
</evidence>
<dbReference type="AlphaFoldDB" id="A0A9N8VP67"/>
<protein>
    <submittedName>
        <fullName evidence="2">3238_t:CDS:1</fullName>
    </submittedName>
</protein>
<proteinExistence type="predicted"/>